<dbReference type="Proteomes" id="UP000655225">
    <property type="component" value="Unassembled WGS sequence"/>
</dbReference>
<evidence type="ECO:0000313" key="2">
    <source>
        <dbReference type="Proteomes" id="UP000655225"/>
    </source>
</evidence>
<name>A0A834YTB1_TETSI</name>
<reference evidence="1 2" key="1">
    <citation type="submission" date="2020-04" db="EMBL/GenBank/DDBJ databases">
        <title>Plant Genome Project.</title>
        <authorList>
            <person name="Zhang R.-G."/>
        </authorList>
    </citation>
    <scope>NUCLEOTIDE SEQUENCE [LARGE SCALE GENOMIC DNA]</scope>
    <source>
        <strain evidence="1">YNK0</strain>
        <tissue evidence="1">Leaf</tissue>
    </source>
</reference>
<sequence length="103" mass="11118">MAVETLRLRKESFSCSGKEPVTVVEPTNFGDGGIARSPAVPSAAIKQWQTVYVAADARNMLSLAGSPVDFPVGSDFSGYKFEAIRKEAKKPLSFDLNLPPPLF</sequence>
<keyword evidence="2" id="KW-1185">Reference proteome</keyword>
<organism evidence="1 2">
    <name type="scientific">Tetracentron sinense</name>
    <name type="common">Spur-leaf</name>
    <dbReference type="NCBI Taxonomy" id="13715"/>
    <lineage>
        <taxon>Eukaryota</taxon>
        <taxon>Viridiplantae</taxon>
        <taxon>Streptophyta</taxon>
        <taxon>Embryophyta</taxon>
        <taxon>Tracheophyta</taxon>
        <taxon>Spermatophyta</taxon>
        <taxon>Magnoliopsida</taxon>
        <taxon>Trochodendrales</taxon>
        <taxon>Trochodendraceae</taxon>
        <taxon>Tetracentron</taxon>
    </lineage>
</organism>
<gene>
    <name evidence="1" type="ORF">HHK36_022615</name>
</gene>
<comment type="caution">
    <text evidence="1">The sequence shown here is derived from an EMBL/GenBank/DDBJ whole genome shotgun (WGS) entry which is preliminary data.</text>
</comment>
<protein>
    <submittedName>
        <fullName evidence="1">Uncharacterized protein</fullName>
    </submittedName>
</protein>
<dbReference type="OrthoDB" id="1931494at2759"/>
<evidence type="ECO:0000313" key="1">
    <source>
        <dbReference type="EMBL" id="KAF8392273.1"/>
    </source>
</evidence>
<dbReference type="EMBL" id="JABCRI010000016">
    <property type="protein sequence ID" value="KAF8392273.1"/>
    <property type="molecule type" value="Genomic_DNA"/>
</dbReference>
<dbReference type="AlphaFoldDB" id="A0A834YTB1"/>
<accession>A0A834YTB1</accession>
<proteinExistence type="predicted"/>